<keyword evidence="1" id="KW-0238">DNA-binding</keyword>
<dbReference type="RefSeq" id="WP_091362874.1">
    <property type="nucleotide sequence ID" value="NZ_FMXA01000003.1"/>
</dbReference>
<dbReference type="Pfam" id="PF02583">
    <property type="entry name" value="Trns_repr_metal"/>
    <property type="match status" value="1"/>
</dbReference>
<dbReference type="Proteomes" id="UP000199689">
    <property type="component" value="Unassembled WGS sequence"/>
</dbReference>
<dbReference type="InterPro" id="IPR003735">
    <property type="entry name" value="Metal_Tscrpt_repr"/>
</dbReference>
<dbReference type="InterPro" id="IPR038390">
    <property type="entry name" value="Metal_Tscrpt_repr_sf"/>
</dbReference>
<keyword evidence="2" id="KW-1185">Reference proteome</keyword>
<accession>A0A1G5UWF7</accession>
<dbReference type="GeneID" id="87755242"/>
<dbReference type="PANTHER" id="PTHR33677:SF3">
    <property type="entry name" value="COPPER-SENSING TRANSCRIPTIONAL REPRESSOR RICR"/>
    <property type="match status" value="1"/>
</dbReference>
<dbReference type="GO" id="GO:0003677">
    <property type="term" value="F:DNA binding"/>
    <property type="evidence" value="ECO:0007669"/>
    <property type="project" value="UniProtKB-KW"/>
</dbReference>
<dbReference type="OrthoDB" id="9811244at2"/>
<organism evidence="1 2">
    <name type="scientific">Allisonella histaminiformans</name>
    <dbReference type="NCBI Taxonomy" id="209880"/>
    <lineage>
        <taxon>Bacteria</taxon>
        <taxon>Bacillati</taxon>
        <taxon>Bacillota</taxon>
        <taxon>Negativicutes</taxon>
        <taxon>Veillonellales</taxon>
        <taxon>Veillonellaceae</taxon>
        <taxon>Allisonella</taxon>
    </lineage>
</organism>
<proteinExistence type="predicted"/>
<dbReference type="GO" id="GO:0045892">
    <property type="term" value="P:negative regulation of DNA-templated transcription"/>
    <property type="evidence" value="ECO:0007669"/>
    <property type="project" value="UniProtKB-ARBA"/>
</dbReference>
<dbReference type="AlphaFoldDB" id="A0A1G5UWF7"/>
<evidence type="ECO:0000313" key="1">
    <source>
        <dbReference type="EMBL" id="SDA37954.1"/>
    </source>
</evidence>
<dbReference type="STRING" id="209880.SAMN02910343_00192"/>
<name>A0A1G5UWF7_9FIRM</name>
<gene>
    <name evidence="1" type="ORF">SAMN02910343_00192</name>
</gene>
<dbReference type="Gene3D" id="1.20.58.1000">
    <property type="entry name" value="Metal-sensitive repressor, helix protomer"/>
    <property type="match status" value="1"/>
</dbReference>
<dbReference type="GO" id="GO:0046872">
    <property type="term" value="F:metal ion binding"/>
    <property type="evidence" value="ECO:0007669"/>
    <property type="project" value="InterPro"/>
</dbReference>
<evidence type="ECO:0000313" key="2">
    <source>
        <dbReference type="Proteomes" id="UP000199689"/>
    </source>
</evidence>
<protein>
    <submittedName>
        <fullName evidence="1">DNA-binding transcriptional regulator, FrmR family</fullName>
    </submittedName>
</protein>
<reference evidence="1 2" key="1">
    <citation type="submission" date="2016-10" db="EMBL/GenBank/DDBJ databases">
        <authorList>
            <person name="de Groot N.N."/>
        </authorList>
    </citation>
    <scope>NUCLEOTIDE SEQUENCE [LARGE SCALE GENOMIC DNA]</scope>
    <source>
        <strain evidence="1 2">DSM 15230</strain>
    </source>
</reference>
<sequence>MDKKKENINHTDENCCKRHTWRNDEEKKRLLSRLRRIEGQIRGLEKMVENDAYCPDILMQSSAAACAIHSFNRQLLEAHIRGCVTEEIREGGEGKVDELCNMLQKLMK</sequence>
<dbReference type="PANTHER" id="PTHR33677">
    <property type="entry name" value="TRANSCRIPTIONAL REPRESSOR FRMR-RELATED"/>
    <property type="match status" value="1"/>
</dbReference>
<dbReference type="EMBL" id="FMXA01000003">
    <property type="protein sequence ID" value="SDA37954.1"/>
    <property type="molecule type" value="Genomic_DNA"/>
</dbReference>